<dbReference type="InterPro" id="IPR011604">
    <property type="entry name" value="PDDEXK-like_dom_sf"/>
</dbReference>
<evidence type="ECO:0000256" key="9">
    <source>
        <dbReference type="ARBA" id="ARBA00023004"/>
    </source>
</evidence>
<dbReference type="SMART" id="SM00491">
    <property type="entry name" value="HELICc2"/>
    <property type="match status" value="1"/>
</dbReference>
<dbReference type="GO" id="GO:0043139">
    <property type="term" value="F:5'-3' DNA helicase activity"/>
    <property type="evidence" value="ECO:0007669"/>
    <property type="project" value="UniProtKB-EC"/>
</dbReference>
<reference evidence="18" key="2">
    <citation type="journal article" date="2021" name="PeerJ">
        <title>Extensive microbial diversity within the chicken gut microbiome revealed by metagenomics and culture.</title>
        <authorList>
            <person name="Gilroy R."/>
            <person name="Ravi A."/>
            <person name="Getino M."/>
            <person name="Pursley I."/>
            <person name="Horton D.L."/>
            <person name="Alikhan N.F."/>
            <person name="Baker D."/>
            <person name="Gharbi K."/>
            <person name="Hall N."/>
            <person name="Watson M."/>
            <person name="Adriaenssens E.M."/>
            <person name="Foster-Nyarko E."/>
            <person name="Jarju S."/>
            <person name="Secka A."/>
            <person name="Antonio M."/>
            <person name="Oren A."/>
            <person name="Chaudhuri R.R."/>
            <person name="La Ragione R."/>
            <person name="Hildebrand F."/>
            <person name="Pallen M.J."/>
        </authorList>
    </citation>
    <scope>NUCLEOTIDE SEQUENCE</scope>
    <source>
        <strain evidence="18">ChiBcec6-7307</strain>
    </source>
</reference>
<evidence type="ECO:0000256" key="8">
    <source>
        <dbReference type="ARBA" id="ARBA00022840"/>
    </source>
</evidence>
<dbReference type="Gene3D" id="1.10.30.20">
    <property type="entry name" value="Bacterial XPD DNA helicase, FeS cluster domain"/>
    <property type="match status" value="1"/>
</dbReference>
<keyword evidence="3" id="KW-0479">Metal-binding</keyword>
<dbReference type="GO" id="GO:0016818">
    <property type="term" value="F:hydrolase activity, acting on acid anhydrides, in phosphorus-containing anhydrides"/>
    <property type="evidence" value="ECO:0007669"/>
    <property type="project" value="InterPro"/>
</dbReference>
<comment type="similarity">
    <text evidence="14">Belongs to the helicase family. DinG subfamily.</text>
</comment>
<keyword evidence="10" id="KW-0411">Iron-sulfur</keyword>
<dbReference type="InterPro" id="IPR042493">
    <property type="entry name" value="XPD_DNA_FeS"/>
</dbReference>
<evidence type="ECO:0000313" key="18">
    <source>
        <dbReference type="EMBL" id="HIV23245.1"/>
    </source>
</evidence>
<evidence type="ECO:0000256" key="11">
    <source>
        <dbReference type="ARBA" id="ARBA00023125"/>
    </source>
</evidence>
<dbReference type="InterPro" id="IPR006554">
    <property type="entry name" value="Helicase-like_DEXD_c2"/>
</dbReference>
<dbReference type="AlphaFoldDB" id="A0A9D1T8D0"/>
<evidence type="ECO:0000256" key="2">
    <source>
        <dbReference type="ARBA" id="ARBA00022485"/>
    </source>
</evidence>
<dbReference type="Gene3D" id="3.90.320.10">
    <property type="match status" value="1"/>
</dbReference>
<dbReference type="InterPro" id="IPR011545">
    <property type="entry name" value="DEAD/DEAH_box_helicase_dom"/>
</dbReference>
<dbReference type="PANTHER" id="PTHR11472:SF34">
    <property type="entry name" value="REGULATOR OF TELOMERE ELONGATION HELICASE 1"/>
    <property type="match status" value="1"/>
</dbReference>
<evidence type="ECO:0000256" key="5">
    <source>
        <dbReference type="ARBA" id="ARBA00022763"/>
    </source>
</evidence>
<dbReference type="PANTHER" id="PTHR11472">
    <property type="entry name" value="DNA REPAIR DEAD HELICASE RAD3/XP-D SUBFAMILY MEMBER"/>
    <property type="match status" value="1"/>
</dbReference>
<dbReference type="InterPro" id="IPR006555">
    <property type="entry name" value="ATP-dep_Helicase_C"/>
</dbReference>
<evidence type="ECO:0000256" key="4">
    <source>
        <dbReference type="ARBA" id="ARBA00022741"/>
    </source>
</evidence>
<keyword evidence="5" id="KW-0227">DNA damage</keyword>
<keyword evidence="11" id="KW-0238">DNA-binding</keyword>
<dbReference type="InterPro" id="IPR010614">
    <property type="entry name" value="RAD3-like_helicase_DEAD"/>
</dbReference>
<sequence>MEQEIRIAVRSLVEFILRSGDIDNRRGTMADKDAMQMGSRLHRKIQGRMGAAYQAEVYLSDTFPCGAFSLTVEGRADGIIREGEGTVVDEIKGVLRELEYVEEPVPVHLAQAKCYAYLYARKQGLEEMGVQMTYCNLETEEVKHFRSRYSFEELEQWFMGVLEEYRKWAEYQIQWRKIRQDSIRRTEFPYPYREGQRELAAAVYRTIARKKKLFIQAPTGTGKTISTVFPAVKAVGEGLGDKIFYLTAKTMARTVAQKAFALLGRQGLRYKVITLTAKEKICLNEETECNPDACPYAKGHFDRVNDAVYDMLTAGTSFGREEIQAQAEKWRVCPFELSLDLSLWVDGVICDYNYVFDPRARLKRFFADGVKGDYLFLIDEAHNLVDRGREMFSAALWKDEFLSLKKAVREEAGARGGALAGKLIRGLERCNRQLLELKRECDGCQVRESVGMLPIVLTGLAGVMEKFLEDSGNRELNEKVLDLYFQISSFLDICDRLDECYVIYTELQGDGRFMIRLFCVDPSVNIQECLNKGNSTIYFSATLLPIDYYKRLLSREPEDYAVYARSCFDQNRKQVLVGQDASTRYTSRNREEFQKLAAYIQKTVQGRKGNYLVFFSSYRMLEEVAACFEEIRPENVRILCQTAGMREEEREAFLEEFSEEPEETLVGFCVMGSVFGEGIDLKRNRLIGVIVAGPGLPQVCNEREILKRYYDGRGMDGFQYAYLCPGMNKVLQAAGRVIRTEEDRGVILLLDERFARYPYRRMFPREWADWGLCTVENIEEKVKEFWHGQEESGSLAVQNGQVVV</sequence>
<evidence type="ECO:0000256" key="14">
    <source>
        <dbReference type="ARBA" id="ARBA00038058"/>
    </source>
</evidence>
<dbReference type="GO" id="GO:0051539">
    <property type="term" value="F:4 iron, 4 sulfur cluster binding"/>
    <property type="evidence" value="ECO:0007669"/>
    <property type="project" value="UniProtKB-KW"/>
</dbReference>
<evidence type="ECO:0000256" key="10">
    <source>
        <dbReference type="ARBA" id="ARBA00023014"/>
    </source>
</evidence>
<keyword evidence="12" id="KW-0234">DNA repair</keyword>
<dbReference type="Pfam" id="PF00270">
    <property type="entry name" value="DEAD"/>
    <property type="match status" value="1"/>
</dbReference>
<dbReference type="InterPro" id="IPR014013">
    <property type="entry name" value="Helic_SF1/SF2_ATP-bd_DinG/Rad3"/>
</dbReference>
<dbReference type="SUPFAM" id="SSF52540">
    <property type="entry name" value="P-loop containing nucleoside triphosphate hydrolases"/>
    <property type="match status" value="2"/>
</dbReference>
<feature type="domain" description="Helicase ATP-binding" evidence="17">
    <location>
        <begin position="182"/>
        <end position="449"/>
    </location>
</feature>
<keyword evidence="13" id="KW-0413">Isomerase</keyword>
<evidence type="ECO:0000256" key="1">
    <source>
        <dbReference type="ARBA" id="ARBA00001966"/>
    </source>
</evidence>
<protein>
    <recommendedName>
        <fullName evidence="15">DNA 5'-3' helicase</fullName>
        <ecNumber evidence="15">5.6.2.3</ecNumber>
    </recommendedName>
</protein>
<dbReference type="Pfam" id="PF13307">
    <property type="entry name" value="Helicase_C_2"/>
    <property type="match status" value="1"/>
</dbReference>
<dbReference type="Proteomes" id="UP000886889">
    <property type="component" value="Unassembled WGS sequence"/>
</dbReference>
<evidence type="ECO:0000256" key="13">
    <source>
        <dbReference type="ARBA" id="ARBA00023235"/>
    </source>
</evidence>
<keyword evidence="2" id="KW-0004">4Fe-4S</keyword>
<dbReference type="GO" id="GO:0006281">
    <property type="term" value="P:DNA repair"/>
    <property type="evidence" value="ECO:0007669"/>
    <property type="project" value="UniProtKB-KW"/>
</dbReference>
<evidence type="ECO:0000256" key="7">
    <source>
        <dbReference type="ARBA" id="ARBA00022806"/>
    </source>
</evidence>
<dbReference type="SMART" id="SM00488">
    <property type="entry name" value="DEXDc2"/>
    <property type="match status" value="1"/>
</dbReference>
<comment type="catalytic activity">
    <reaction evidence="16">
        <text>ATP + H2O = ADP + phosphate + H(+)</text>
        <dbReference type="Rhea" id="RHEA:13065"/>
        <dbReference type="ChEBI" id="CHEBI:15377"/>
        <dbReference type="ChEBI" id="CHEBI:15378"/>
        <dbReference type="ChEBI" id="CHEBI:30616"/>
        <dbReference type="ChEBI" id="CHEBI:43474"/>
        <dbReference type="ChEBI" id="CHEBI:456216"/>
        <dbReference type="EC" id="5.6.2.3"/>
    </reaction>
</comment>
<evidence type="ECO:0000256" key="16">
    <source>
        <dbReference type="ARBA" id="ARBA00048954"/>
    </source>
</evidence>
<keyword evidence="9" id="KW-0408">Iron</keyword>
<dbReference type="GO" id="GO:0005524">
    <property type="term" value="F:ATP binding"/>
    <property type="evidence" value="ECO:0007669"/>
    <property type="project" value="UniProtKB-KW"/>
</dbReference>
<comment type="caution">
    <text evidence="18">The sequence shown here is derived from an EMBL/GenBank/DDBJ whole genome shotgun (WGS) entry which is preliminary data.</text>
</comment>
<keyword evidence="8" id="KW-0067">ATP-binding</keyword>
<keyword evidence="7 18" id="KW-0347">Helicase</keyword>
<accession>A0A9D1T8D0</accession>
<comment type="cofactor">
    <cofactor evidence="1">
        <name>[4Fe-4S] cluster</name>
        <dbReference type="ChEBI" id="CHEBI:49883"/>
    </cofactor>
</comment>
<dbReference type="InterPro" id="IPR027417">
    <property type="entry name" value="P-loop_NTPase"/>
</dbReference>
<dbReference type="Pfam" id="PF06733">
    <property type="entry name" value="DEAD_2"/>
    <property type="match status" value="1"/>
</dbReference>
<dbReference type="EC" id="5.6.2.3" evidence="15"/>
<evidence type="ECO:0000256" key="3">
    <source>
        <dbReference type="ARBA" id="ARBA00022723"/>
    </source>
</evidence>
<evidence type="ECO:0000256" key="6">
    <source>
        <dbReference type="ARBA" id="ARBA00022801"/>
    </source>
</evidence>
<dbReference type="Gene3D" id="3.40.50.300">
    <property type="entry name" value="P-loop containing nucleotide triphosphate hydrolases"/>
    <property type="match status" value="2"/>
</dbReference>
<dbReference type="Gene3D" id="1.10.275.40">
    <property type="match status" value="1"/>
</dbReference>
<gene>
    <name evidence="18" type="ORF">IAC80_04820</name>
</gene>
<organism evidence="18 19">
    <name type="scientific">Candidatus Merdiplasma excrementigallinarum</name>
    <dbReference type="NCBI Taxonomy" id="2840864"/>
    <lineage>
        <taxon>Bacteria</taxon>
        <taxon>Bacillati</taxon>
        <taxon>Bacillota</taxon>
        <taxon>Clostridia</taxon>
        <taxon>Lachnospirales</taxon>
        <taxon>Lachnospiraceae</taxon>
        <taxon>Lachnospiraceae incertae sedis</taxon>
        <taxon>Candidatus Merdiplasma</taxon>
    </lineage>
</organism>
<dbReference type="PROSITE" id="PS51193">
    <property type="entry name" value="HELICASE_ATP_BIND_2"/>
    <property type="match status" value="1"/>
</dbReference>
<keyword evidence="4" id="KW-0547">Nucleotide-binding</keyword>
<proteinExistence type="inferred from homology"/>
<dbReference type="GO" id="GO:0003677">
    <property type="term" value="F:DNA binding"/>
    <property type="evidence" value="ECO:0007669"/>
    <property type="project" value="UniProtKB-KW"/>
</dbReference>
<dbReference type="GO" id="GO:0046872">
    <property type="term" value="F:metal ion binding"/>
    <property type="evidence" value="ECO:0007669"/>
    <property type="project" value="UniProtKB-KW"/>
</dbReference>
<evidence type="ECO:0000259" key="17">
    <source>
        <dbReference type="PROSITE" id="PS51193"/>
    </source>
</evidence>
<keyword evidence="6" id="KW-0378">Hydrolase</keyword>
<reference evidence="18" key="1">
    <citation type="submission" date="2020-10" db="EMBL/GenBank/DDBJ databases">
        <authorList>
            <person name="Gilroy R."/>
        </authorList>
    </citation>
    <scope>NUCLEOTIDE SEQUENCE</scope>
    <source>
        <strain evidence="18">ChiBcec6-7307</strain>
    </source>
</reference>
<evidence type="ECO:0000256" key="15">
    <source>
        <dbReference type="ARBA" id="ARBA00044969"/>
    </source>
</evidence>
<name>A0A9D1T8D0_9FIRM</name>
<dbReference type="EMBL" id="DVOS01000042">
    <property type="protein sequence ID" value="HIV23245.1"/>
    <property type="molecule type" value="Genomic_DNA"/>
</dbReference>
<dbReference type="InterPro" id="IPR014001">
    <property type="entry name" value="Helicase_ATP-bd"/>
</dbReference>
<dbReference type="SMART" id="SM00487">
    <property type="entry name" value="DEXDc"/>
    <property type="match status" value="1"/>
</dbReference>
<dbReference type="InterPro" id="IPR045028">
    <property type="entry name" value="DinG/Rad3-like"/>
</dbReference>
<evidence type="ECO:0000256" key="12">
    <source>
        <dbReference type="ARBA" id="ARBA00023204"/>
    </source>
</evidence>
<evidence type="ECO:0000313" key="19">
    <source>
        <dbReference type="Proteomes" id="UP000886889"/>
    </source>
</evidence>